<comment type="catalytic activity">
    <reaction evidence="1 16">
        <text>(R)-pantothenate + ATP = (R)-4'-phosphopantothenate + ADP + H(+)</text>
        <dbReference type="Rhea" id="RHEA:16373"/>
        <dbReference type="ChEBI" id="CHEBI:10986"/>
        <dbReference type="ChEBI" id="CHEBI:15378"/>
        <dbReference type="ChEBI" id="CHEBI:29032"/>
        <dbReference type="ChEBI" id="CHEBI:30616"/>
        <dbReference type="ChEBI" id="CHEBI:456216"/>
        <dbReference type="EC" id="2.7.1.33"/>
    </reaction>
</comment>
<evidence type="ECO:0000256" key="10">
    <source>
        <dbReference type="ARBA" id="ARBA00022777"/>
    </source>
</evidence>
<evidence type="ECO:0000256" key="3">
    <source>
        <dbReference type="ARBA" id="ARBA00004496"/>
    </source>
</evidence>
<feature type="binding site" evidence="16">
    <location>
        <begin position="120"/>
        <end position="123"/>
    </location>
    <ligand>
        <name>substrate</name>
    </ligand>
</feature>
<keyword evidence="16" id="KW-0479">Metal-binding</keyword>
<keyword evidence="13 16" id="KW-0173">Coenzyme A biosynthesis</keyword>
<dbReference type="Proteomes" id="UP001267426">
    <property type="component" value="Unassembled WGS sequence"/>
</dbReference>
<comment type="similarity">
    <text evidence="14 16">Belongs to the type III pantothenate kinase family.</text>
</comment>
<dbReference type="PANTHER" id="PTHR34265">
    <property type="entry name" value="TYPE III PANTOTHENATE KINASE"/>
    <property type="match status" value="1"/>
</dbReference>
<evidence type="ECO:0000256" key="16">
    <source>
        <dbReference type="HAMAP-Rule" id="MF_01274"/>
    </source>
</evidence>
<dbReference type="InterPro" id="IPR043129">
    <property type="entry name" value="ATPase_NBD"/>
</dbReference>
<comment type="subunit">
    <text evidence="5 16">Homodimer.</text>
</comment>
<keyword evidence="12 16" id="KW-0630">Potassium</keyword>
<feature type="active site" description="Proton acceptor" evidence="16">
    <location>
        <position position="122"/>
    </location>
</feature>
<comment type="cofactor">
    <cofactor evidence="2">
        <name>K(+)</name>
        <dbReference type="ChEBI" id="CHEBI:29103"/>
    </cofactor>
</comment>
<comment type="subcellular location">
    <subcellularLocation>
        <location evidence="3 16">Cytoplasm</location>
    </subcellularLocation>
</comment>
<evidence type="ECO:0000256" key="4">
    <source>
        <dbReference type="ARBA" id="ARBA00005225"/>
    </source>
</evidence>
<evidence type="ECO:0000256" key="5">
    <source>
        <dbReference type="ARBA" id="ARBA00011738"/>
    </source>
</evidence>
<reference evidence="17 18" key="1">
    <citation type="submission" date="2023-09" db="EMBL/GenBank/DDBJ databases">
        <authorList>
            <person name="Rey-Velasco X."/>
        </authorList>
    </citation>
    <scope>NUCLEOTIDE SEQUENCE [LARGE SCALE GENOMIC DNA]</scope>
    <source>
        <strain evidence="17 18">F394</strain>
    </source>
</reference>
<evidence type="ECO:0000313" key="17">
    <source>
        <dbReference type="EMBL" id="MDT0632857.1"/>
    </source>
</evidence>
<keyword evidence="18" id="KW-1185">Reference proteome</keyword>
<evidence type="ECO:0000256" key="9">
    <source>
        <dbReference type="ARBA" id="ARBA00022741"/>
    </source>
</evidence>
<evidence type="ECO:0000256" key="13">
    <source>
        <dbReference type="ARBA" id="ARBA00022993"/>
    </source>
</evidence>
<protein>
    <recommendedName>
        <fullName evidence="15 16">Type III pantothenate kinase</fullName>
        <ecNumber evidence="6 16">2.7.1.33</ecNumber>
    </recommendedName>
    <alternativeName>
        <fullName evidence="16">PanK-III</fullName>
    </alternativeName>
    <alternativeName>
        <fullName evidence="16">Pantothenic acid kinase</fullName>
    </alternativeName>
</protein>
<keyword evidence="10 16" id="KW-0418">Kinase</keyword>
<sequence length="269" mass="27477">MRTAPPLSLPHSQFSVPISSLPPFLALDAGNSSVKAGVWAGRWVRVERWPSDGAPPEVWAGRFRDLSPCASAVGIASVVPALTPALAEAAEAAWSAPPAVVSAALPLPFRLAYQTPSTLGADRLAAAAAAWALVGGQRPVVALDAGTAVTLDVVSAEPAYLGGAILPGPDLLRRSLARGTGQLPDIAWAAPPEPVGASTAESIQAGLTAALVGGVERLLRQTAEALGARPALVVTGGWGPWMAERVPGVDRVEPHLVLDGVRLLTAPPQ</sequence>
<dbReference type="GO" id="GO:0004594">
    <property type="term" value="F:pantothenate kinase activity"/>
    <property type="evidence" value="ECO:0007669"/>
    <property type="project" value="UniProtKB-EC"/>
</dbReference>
<comment type="pathway">
    <text evidence="4 16">Cofactor biosynthesis; coenzyme A biosynthesis; CoA from (R)-pantothenate: step 1/5.</text>
</comment>
<keyword evidence="8 16" id="KW-0808">Transferase</keyword>
<dbReference type="NCBIfam" id="TIGR00671">
    <property type="entry name" value="baf"/>
    <property type="match status" value="1"/>
</dbReference>
<evidence type="ECO:0000256" key="6">
    <source>
        <dbReference type="ARBA" id="ARBA00012102"/>
    </source>
</evidence>
<evidence type="ECO:0000313" key="18">
    <source>
        <dbReference type="Proteomes" id="UP001267426"/>
    </source>
</evidence>
<dbReference type="Gene3D" id="3.30.420.40">
    <property type="match status" value="2"/>
</dbReference>
<evidence type="ECO:0000256" key="8">
    <source>
        <dbReference type="ARBA" id="ARBA00022679"/>
    </source>
</evidence>
<dbReference type="EC" id="2.7.1.33" evidence="6 16"/>
<dbReference type="Pfam" id="PF03309">
    <property type="entry name" value="Pan_kinase"/>
    <property type="match status" value="1"/>
</dbReference>
<organism evidence="17 18">
    <name type="scientific">Rubrivirga litoralis</name>
    <dbReference type="NCBI Taxonomy" id="3075598"/>
    <lineage>
        <taxon>Bacteria</taxon>
        <taxon>Pseudomonadati</taxon>
        <taxon>Rhodothermota</taxon>
        <taxon>Rhodothermia</taxon>
        <taxon>Rhodothermales</taxon>
        <taxon>Rubricoccaceae</taxon>
        <taxon>Rubrivirga</taxon>
    </lineage>
</organism>
<keyword evidence="9 16" id="KW-0547">Nucleotide-binding</keyword>
<comment type="caution">
    <text evidence="17">The sequence shown here is derived from an EMBL/GenBank/DDBJ whole genome shotgun (WGS) entry which is preliminary data.</text>
</comment>
<evidence type="ECO:0000256" key="7">
    <source>
        <dbReference type="ARBA" id="ARBA00022490"/>
    </source>
</evidence>
<evidence type="ECO:0000256" key="2">
    <source>
        <dbReference type="ARBA" id="ARBA00001958"/>
    </source>
</evidence>
<keyword evidence="17" id="KW-0378">Hydrolase</keyword>
<feature type="binding site" evidence="16">
    <location>
        <position position="113"/>
    </location>
    <ligand>
        <name>substrate</name>
    </ligand>
</feature>
<proteinExistence type="inferred from homology"/>
<feature type="binding site" evidence="16">
    <location>
        <position position="199"/>
    </location>
    <ligand>
        <name>substrate</name>
    </ligand>
</feature>
<dbReference type="HAMAP" id="MF_01274">
    <property type="entry name" value="Pantothen_kinase_3"/>
    <property type="match status" value="1"/>
</dbReference>
<comment type="function">
    <text evidence="16">Catalyzes the phosphorylation of pantothenate (Pan), the first step in CoA biosynthesis.</text>
</comment>
<accession>A0ABU3BUA1</accession>
<feature type="binding site" evidence="16">
    <location>
        <begin position="28"/>
        <end position="35"/>
    </location>
    <ligand>
        <name>ATP</name>
        <dbReference type="ChEBI" id="CHEBI:30616"/>
    </ligand>
</feature>
<dbReference type="GO" id="GO:0016787">
    <property type="term" value="F:hydrolase activity"/>
    <property type="evidence" value="ECO:0007669"/>
    <property type="project" value="UniProtKB-KW"/>
</dbReference>
<gene>
    <name evidence="16" type="primary">coaX</name>
    <name evidence="17" type="ORF">RM540_13950</name>
</gene>
<feature type="binding site" evidence="16">
    <location>
        <position position="147"/>
    </location>
    <ligand>
        <name>ATP</name>
        <dbReference type="ChEBI" id="CHEBI:30616"/>
    </ligand>
</feature>
<dbReference type="InterPro" id="IPR004619">
    <property type="entry name" value="Type_III_PanK"/>
</dbReference>
<evidence type="ECO:0000256" key="14">
    <source>
        <dbReference type="ARBA" id="ARBA00038036"/>
    </source>
</evidence>
<evidence type="ECO:0000256" key="15">
    <source>
        <dbReference type="ARBA" id="ARBA00040883"/>
    </source>
</evidence>
<keyword evidence="7 16" id="KW-0963">Cytoplasm</keyword>
<dbReference type="EMBL" id="JAVRHT010000040">
    <property type="protein sequence ID" value="MDT0632857.1"/>
    <property type="molecule type" value="Genomic_DNA"/>
</dbReference>
<keyword evidence="11 16" id="KW-0067">ATP-binding</keyword>
<dbReference type="CDD" id="cd24015">
    <property type="entry name" value="ASKHA_NBD_PanK-III"/>
    <property type="match status" value="1"/>
</dbReference>
<dbReference type="PANTHER" id="PTHR34265:SF1">
    <property type="entry name" value="TYPE III PANTOTHENATE KINASE"/>
    <property type="match status" value="1"/>
</dbReference>
<dbReference type="SUPFAM" id="SSF53067">
    <property type="entry name" value="Actin-like ATPase domain"/>
    <property type="match status" value="2"/>
</dbReference>
<evidence type="ECO:0000256" key="11">
    <source>
        <dbReference type="ARBA" id="ARBA00022840"/>
    </source>
</evidence>
<name>A0ABU3BUA1_9BACT</name>
<comment type="cofactor">
    <cofactor evidence="16">
        <name>NH4(+)</name>
        <dbReference type="ChEBI" id="CHEBI:28938"/>
    </cofactor>
    <cofactor evidence="16">
        <name>K(+)</name>
        <dbReference type="ChEBI" id="CHEBI:29103"/>
    </cofactor>
    <text evidence="16">A monovalent cation. Ammonium or potassium.</text>
</comment>
<feature type="binding site" evidence="16">
    <location>
        <position position="144"/>
    </location>
    <ligand>
        <name>K(+)</name>
        <dbReference type="ChEBI" id="CHEBI:29103"/>
    </ligand>
</feature>
<evidence type="ECO:0000256" key="1">
    <source>
        <dbReference type="ARBA" id="ARBA00001206"/>
    </source>
</evidence>
<evidence type="ECO:0000256" key="12">
    <source>
        <dbReference type="ARBA" id="ARBA00022958"/>
    </source>
</evidence>
<dbReference type="RefSeq" id="WP_311665168.1">
    <property type="nucleotide sequence ID" value="NZ_JAVRHT010000040.1"/>
</dbReference>